<dbReference type="PANTHER" id="PTHR43877">
    <property type="entry name" value="AMINOALKYLPHOSPHONATE N-ACETYLTRANSFERASE-RELATED-RELATED"/>
    <property type="match status" value="1"/>
</dbReference>
<dbReference type="PROSITE" id="PS51186">
    <property type="entry name" value="GNAT"/>
    <property type="match status" value="1"/>
</dbReference>
<dbReference type="Gene3D" id="3.40.630.30">
    <property type="match status" value="1"/>
</dbReference>
<dbReference type="EMBL" id="JBHSWW010000003">
    <property type="protein sequence ID" value="MFC6751988.1"/>
    <property type="molecule type" value="Genomic_DNA"/>
</dbReference>
<dbReference type="InterPro" id="IPR050832">
    <property type="entry name" value="Bact_Acetyltransf"/>
</dbReference>
<dbReference type="InterPro" id="IPR016181">
    <property type="entry name" value="Acyl_CoA_acyltransferase"/>
</dbReference>
<evidence type="ECO:0000256" key="2">
    <source>
        <dbReference type="ARBA" id="ARBA00023315"/>
    </source>
</evidence>
<keyword evidence="1 4" id="KW-0808">Transferase</keyword>
<dbReference type="Proteomes" id="UP001596442">
    <property type="component" value="Unassembled WGS sequence"/>
</dbReference>
<dbReference type="InterPro" id="IPR000182">
    <property type="entry name" value="GNAT_dom"/>
</dbReference>
<evidence type="ECO:0000313" key="4">
    <source>
        <dbReference type="EMBL" id="MFC6751988.1"/>
    </source>
</evidence>
<dbReference type="CDD" id="cd04301">
    <property type="entry name" value="NAT_SF"/>
    <property type="match status" value="1"/>
</dbReference>
<dbReference type="GO" id="GO:0016746">
    <property type="term" value="F:acyltransferase activity"/>
    <property type="evidence" value="ECO:0007669"/>
    <property type="project" value="UniProtKB-KW"/>
</dbReference>
<reference evidence="4 5" key="1">
    <citation type="journal article" date="2019" name="Int. J. Syst. Evol. Microbiol.">
        <title>The Global Catalogue of Microorganisms (GCM) 10K type strain sequencing project: providing services to taxonomists for standard genome sequencing and annotation.</title>
        <authorList>
            <consortium name="The Broad Institute Genomics Platform"/>
            <consortium name="The Broad Institute Genome Sequencing Center for Infectious Disease"/>
            <person name="Wu L."/>
            <person name="Ma J."/>
        </authorList>
    </citation>
    <scope>NUCLEOTIDE SEQUENCE [LARGE SCALE GENOMIC DNA]</scope>
    <source>
        <strain evidence="4 5">CGMCC 1.3239</strain>
    </source>
</reference>
<organism evidence="4 5">
    <name type="scientific">Halorubrum tibetense</name>
    <dbReference type="NCBI Taxonomy" id="175631"/>
    <lineage>
        <taxon>Archaea</taxon>
        <taxon>Methanobacteriati</taxon>
        <taxon>Methanobacteriota</taxon>
        <taxon>Stenosarchaea group</taxon>
        <taxon>Halobacteria</taxon>
        <taxon>Halobacteriales</taxon>
        <taxon>Haloferacaceae</taxon>
        <taxon>Halorubrum</taxon>
    </lineage>
</organism>
<evidence type="ECO:0000313" key="5">
    <source>
        <dbReference type="Proteomes" id="UP001596442"/>
    </source>
</evidence>
<dbReference type="Pfam" id="PF00583">
    <property type="entry name" value="Acetyltransf_1"/>
    <property type="match status" value="1"/>
</dbReference>
<name>A0ABD5S6D1_9EURY</name>
<dbReference type="SUPFAM" id="SSF55729">
    <property type="entry name" value="Acyl-CoA N-acyltransferases (Nat)"/>
    <property type="match status" value="1"/>
</dbReference>
<protein>
    <submittedName>
        <fullName evidence="4">GNAT family N-acetyltransferase</fullName>
        <ecNumber evidence="4">2.3.1.-</ecNumber>
    </submittedName>
</protein>
<dbReference type="RefSeq" id="WP_379778227.1">
    <property type="nucleotide sequence ID" value="NZ_JBHSWW010000003.1"/>
</dbReference>
<feature type="domain" description="N-acetyltransferase" evidence="3">
    <location>
        <begin position="1"/>
        <end position="153"/>
    </location>
</feature>
<accession>A0ABD5S6D1</accession>
<evidence type="ECO:0000259" key="3">
    <source>
        <dbReference type="PROSITE" id="PS51186"/>
    </source>
</evidence>
<sequence>MRVRPASPADAEPLRTAVSRAREATVFDDIAGPLFDVSAAGVREAAAGADCRFLMEDEDGPVGVALAHPDPDGAEAELLALWVHPEHAGEGVTEELLSRVGSSLAERDIRTLRTAVPADEPSVREFYRSHGFSKREVRRGPEGTEAIVVIDVDAL</sequence>
<proteinExistence type="predicted"/>
<dbReference type="EC" id="2.3.1.-" evidence="4"/>
<evidence type="ECO:0000256" key="1">
    <source>
        <dbReference type="ARBA" id="ARBA00022679"/>
    </source>
</evidence>
<keyword evidence="5" id="KW-1185">Reference proteome</keyword>
<dbReference type="AlphaFoldDB" id="A0ABD5S6D1"/>
<gene>
    <name evidence="4" type="ORF">ACFQEU_00655</name>
</gene>
<keyword evidence="2 4" id="KW-0012">Acyltransferase</keyword>
<comment type="caution">
    <text evidence="4">The sequence shown here is derived from an EMBL/GenBank/DDBJ whole genome shotgun (WGS) entry which is preliminary data.</text>
</comment>